<protein>
    <submittedName>
        <fullName evidence="2">Uncharacterized protein</fullName>
    </submittedName>
</protein>
<accession>A0A7W5AWN4</accession>
<reference evidence="2 3" key="1">
    <citation type="submission" date="2020-08" db="EMBL/GenBank/DDBJ databases">
        <title>Genomic Encyclopedia of Type Strains, Phase III (KMG-III): the genomes of soil and plant-associated and newly described type strains.</title>
        <authorList>
            <person name="Whitman W."/>
        </authorList>
    </citation>
    <scope>NUCLEOTIDE SEQUENCE [LARGE SCALE GENOMIC DNA]</scope>
    <source>
        <strain evidence="2 3">CECT 5862</strain>
    </source>
</reference>
<proteinExistence type="predicted"/>
<evidence type="ECO:0000313" key="2">
    <source>
        <dbReference type="EMBL" id="MBB3109952.1"/>
    </source>
</evidence>
<feature type="region of interest" description="Disordered" evidence="1">
    <location>
        <begin position="1"/>
        <end position="20"/>
    </location>
</feature>
<dbReference type="EMBL" id="JACHXK010000003">
    <property type="protein sequence ID" value="MBB3109952.1"/>
    <property type="molecule type" value="Genomic_DNA"/>
</dbReference>
<keyword evidence="3" id="KW-1185">Reference proteome</keyword>
<gene>
    <name evidence="2" type="ORF">FHS18_002015</name>
</gene>
<evidence type="ECO:0000256" key="1">
    <source>
        <dbReference type="SAM" id="MobiDB-lite"/>
    </source>
</evidence>
<name>A0A7W5AWN4_9BACL</name>
<comment type="caution">
    <text evidence="2">The sequence shown here is derived from an EMBL/GenBank/DDBJ whole genome shotgun (WGS) entry which is preliminary data.</text>
</comment>
<evidence type="ECO:0000313" key="3">
    <source>
        <dbReference type="Proteomes" id="UP000570361"/>
    </source>
</evidence>
<dbReference type="AlphaFoldDB" id="A0A7W5AWN4"/>
<organism evidence="2 3">
    <name type="scientific">Paenibacillus phyllosphaerae</name>
    <dbReference type="NCBI Taxonomy" id="274593"/>
    <lineage>
        <taxon>Bacteria</taxon>
        <taxon>Bacillati</taxon>
        <taxon>Bacillota</taxon>
        <taxon>Bacilli</taxon>
        <taxon>Bacillales</taxon>
        <taxon>Paenibacillaceae</taxon>
        <taxon>Paenibacillus</taxon>
    </lineage>
</organism>
<dbReference type="Proteomes" id="UP000570361">
    <property type="component" value="Unassembled WGS sequence"/>
</dbReference>
<sequence>MGPSISWLQTDSNQGGTANHSSLSMTGAFLVFNLSNILEA</sequence>